<comment type="caution">
    <text evidence="2">The sequence shown here is derived from an EMBL/GenBank/DDBJ whole genome shotgun (WGS) entry which is preliminary data.</text>
</comment>
<evidence type="ECO:0000256" key="1">
    <source>
        <dbReference type="SAM" id="MobiDB-lite"/>
    </source>
</evidence>
<feature type="region of interest" description="Disordered" evidence="1">
    <location>
        <begin position="320"/>
        <end position="341"/>
    </location>
</feature>
<dbReference type="PIRSF" id="PIRSF035042">
    <property type="entry name" value="UCP035042_thirdx"/>
    <property type="match status" value="1"/>
</dbReference>
<reference evidence="2 3" key="1">
    <citation type="submission" date="2019-06" db="EMBL/GenBank/DDBJ databases">
        <title>Whole genome shotgun sequence of Streptomyces cacaoi subsp. cacaoi NBRC 12748.</title>
        <authorList>
            <person name="Hosoyama A."/>
            <person name="Uohara A."/>
            <person name="Ohji S."/>
            <person name="Ichikawa N."/>
        </authorList>
    </citation>
    <scope>NUCLEOTIDE SEQUENCE [LARGE SCALE GENOMIC DNA]</scope>
    <source>
        <strain evidence="2 3">NBRC 12748</strain>
    </source>
</reference>
<dbReference type="AlphaFoldDB" id="A0A4Y3QXN9"/>
<gene>
    <name evidence="2" type="ORF">SCA03_25520</name>
</gene>
<dbReference type="RefSeq" id="WP_141275372.1">
    <property type="nucleotide sequence ID" value="NZ_BJMM01000010.1"/>
</dbReference>
<feature type="region of interest" description="Disordered" evidence="1">
    <location>
        <begin position="261"/>
        <end position="303"/>
    </location>
</feature>
<keyword evidence="3" id="KW-1185">Reference proteome</keyword>
<dbReference type="SUPFAM" id="SSF52833">
    <property type="entry name" value="Thioredoxin-like"/>
    <property type="match status" value="1"/>
</dbReference>
<dbReference type="Pfam" id="PF06999">
    <property type="entry name" value="Suc_Fer-like"/>
    <property type="match status" value="1"/>
</dbReference>
<evidence type="ECO:0000313" key="2">
    <source>
        <dbReference type="EMBL" id="GEB50001.1"/>
    </source>
</evidence>
<evidence type="ECO:0000313" key="3">
    <source>
        <dbReference type="Proteomes" id="UP000319210"/>
    </source>
</evidence>
<dbReference type="InterPro" id="IPR009737">
    <property type="entry name" value="Aim32/Apd1-like"/>
</dbReference>
<name>A0A4Y3QXN9_STRCI</name>
<dbReference type="EMBL" id="BJMM01000010">
    <property type="protein sequence ID" value="GEB50001.1"/>
    <property type="molecule type" value="Genomic_DNA"/>
</dbReference>
<accession>A0A4Y3QXN9</accession>
<sequence>MSTCAAVSRTLDEPLAGTAATARTWLLVEQPGPWGKQALTQSRLDAALGAELERSASAHGARVALIRRPARADGADGPAATPGAPRRVFLARTLPGNAWIRTALLAEDALGTLRDLDFAALDGDRGPAALPAGWVPYTGDPLALVCTNGRRDRCCAVLGRPLAARLAAMGGADVWEITHIGGHRFAPTLLTLPGGYAYGRLDAVRAADVLDAVRAGRVPTEGCRGRSTWDAPGQRAELAVREHTGEPEADALTVETVLPAEADRTEGTARTDGTAPAEGAARVGGTTRAAEAVRADPPRPRRWSVTVAHRDGRRWHLTLSEQTAGAPRPASCGAEPGPAGSLTVERIVSAAHQVPAAAGTPASPSVTHP</sequence>
<dbReference type="InterPro" id="IPR010350">
    <property type="entry name" value="Aim32/Apd1-like_bac"/>
</dbReference>
<dbReference type="InterPro" id="IPR036249">
    <property type="entry name" value="Thioredoxin-like_sf"/>
</dbReference>
<dbReference type="Proteomes" id="UP000319210">
    <property type="component" value="Unassembled WGS sequence"/>
</dbReference>
<proteinExistence type="predicted"/>
<dbReference type="CDD" id="cd03062">
    <property type="entry name" value="TRX_Fd_Sucrase"/>
    <property type="match status" value="1"/>
</dbReference>
<dbReference type="OrthoDB" id="3399139at2"/>
<organism evidence="2 3">
    <name type="scientific">Streptomyces cacaoi</name>
    <dbReference type="NCBI Taxonomy" id="1898"/>
    <lineage>
        <taxon>Bacteria</taxon>
        <taxon>Bacillati</taxon>
        <taxon>Actinomycetota</taxon>
        <taxon>Actinomycetes</taxon>
        <taxon>Kitasatosporales</taxon>
        <taxon>Streptomycetaceae</taxon>
        <taxon>Streptomyces</taxon>
    </lineage>
</organism>
<feature type="compositionally biased region" description="Low complexity" evidence="1">
    <location>
        <begin position="277"/>
        <end position="290"/>
    </location>
</feature>
<protein>
    <submittedName>
        <fullName evidence="2">Sucrase ferredoxin</fullName>
    </submittedName>
</protein>